<proteinExistence type="predicted"/>
<name>A0A454CVR4_VIBHA</name>
<sequence length="16" mass="1947">LLQATFIRILPLHQKR</sequence>
<gene>
    <name evidence="1" type="ORF">VCHENC02_3793B</name>
</gene>
<comment type="caution">
    <text evidence="1">The sequence shown here is derived from an EMBL/GenBank/DDBJ whole genome shotgun (WGS) entry which is preliminary data.</text>
</comment>
<reference evidence="1 2" key="1">
    <citation type="submission" date="2012-10" db="EMBL/GenBank/DDBJ databases">
        <title>Genome sequence of Vibrio Cholerae HENC-02.</title>
        <authorList>
            <person name="Eppinger M."/>
            <person name="Hasan N.A."/>
            <person name="Sengamalay N."/>
            <person name="Hine E."/>
            <person name="Su Q."/>
            <person name="Daugherty S.C."/>
            <person name="Young S."/>
            <person name="Sadzewicz L."/>
            <person name="Tallon L."/>
            <person name="Cebula T.A."/>
            <person name="Ravel J."/>
            <person name="Colwell R.R."/>
        </authorList>
    </citation>
    <scope>NUCLEOTIDE SEQUENCE [LARGE SCALE GENOMIC DNA]</scope>
    <source>
        <strain evidence="1 2">HENC-02</strain>
    </source>
</reference>
<protein>
    <submittedName>
        <fullName evidence="1">Uncharacterized protein</fullName>
    </submittedName>
</protein>
<evidence type="ECO:0000313" key="1">
    <source>
        <dbReference type="EMBL" id="EKM30470.1"/>
    </source>
</evidence>
<accession>A0A454CVR4</accession>
<organism evidence="1 2">
    <name type="scientific">Vibrio harveyi</name>
    <name type="common">Beneckea harveyi</name>
    <dbReference type="NCBI Taxonomy" id="669"/>
    <lineage>
        <taxon>Bacteria</taxon>
        <taxon>Pseudomonadati</taxon>
        <taxon>Pseudomonadota</taxon>
        <taxon>Gammaproteobacteria</taxon>
        <taxon>Vibrionales</taxon>
        <taxon>Vibrionaceae</taxon>
        <taxon>Vibrio</taxon>
    </lineage>
</organism>
<dbReference type="Proteomes" id="UP000008367">
    <property type="component" value="Unassembled WGS sequence"/>
</dbReference>
<evidence type="ECO:0000313" key="2">
    <source>
        <dbReference type="Proteomes" id="UP000008367"/>
    </source>
</evidence>
<feature type="non-terminal residue" evidence="1">
    <location>
        <position position="1"/>
    </location>
</feature>
<dbReference type="AlphaFoldDB" id="A0A454CVR4"/>
<dbReference type="EMBL" id="AJSR01001644">
    <property type="protein sequence ID" value="EKM30470.1"/>
    <property type="molecule type" value="Genomic_DNA"/>
</dbReference>